<proteinExistence type="predicted"/>
<protein>
    <submittedName>
        <fullName evidence="2">Uncharacterized protein</fullName>
    </submittedName>
</protein>
<keyword evidence="3" id="KW-1185">Reference proteome</keyword>
<feature type="region of interest" description="Disordered" evidence="1">
    <location>
        <begin position="27"/>
        <end position="53"/>
    </location>
</feature>
<organism evidence="2 3">
    <name type="scientific">Amycolatopsis camponoti</name>
    <dbReference type="NCBI Taxonomy" id="2606593"/>
    <lineage>
        <taxon>Bacteria</taxon>
        <taxon>Bacillati</taxon>
        <taxon>Actinomycetota</taxon>
        <taxon>Actinomycetes</taxon>
        <taxon>Pseudonocardiales</taxon>
        <taxon>Pseudonocardiaceae</taxon>
        <taxon>Amycolatopsis</taxon>
    </lineage>
</organism>
<name>A0A6I8LXR6_9PSEU</name>
<evidence type="ECO:0000313" key="2">
    <source>
        <dbReference type="EMBL" id="VVJ20617.1"/>
    </source>
</evidence>
<gene>
    <name evidence="2" type="ORF">AA23TX_05638</name>
</gene>
<evidence type="ECO:0000313" key="3">
    <source>
        <dbReference type="Proteomes" id="UP000399805"/>
    </source>
</evidence>
<reference evidence="2 3" key="1">
    <citation type="submission" date="2019-09" db="EMBL/GenBank/DDBJ databases">
        <authorList>
            <person name="Leyn A S."/>
        </authorList>
    </citation>
    <scope>NUCLEOTIDE SEQUENCE [LARGE SCALE GENOMIC DNA]</scope>
    <source>
        <strain evidence="2">AA231_1</strain>
    </source>
</reference>
<dbReference type="Proteomes" id="UP000399805">
    <property type="component" value="Unassembled WGS sequence"/>
</dbReference>
<accession>A0A6I8LXR6</accession>
<sequence>MGAEPVFDAVSVGAVWFALVRRAKGEHYDGHGGHRASHRFGPLDGARYRGDPE</sequence>
<dbReference type="EMBL" id="CABVGP010000002">
    <property type="protein sequence ID" value="VVJ20617.1"/>
    <property type="molecule type" value="Genomic_DNA"/>
</dbReference>
<evidence type="ECO:0000256" key="1">
    <source>
        <dbReference type="SAM" id="MobiDB-lite"/>
    </source>
</evidence>
<dbReference type="AlphaFoldDB" id="A0A6I8LXR6"/>